<evidence type="ECO:0000313" key="3">
    <source>
        <dbReference type="Proteomes" id="UP000199651"/>
    </source>
</evidence>
<evidence type="ECO:0000256" key="1">
    <source>
        <dbReference type="SAM" id="MobiDB-lite"/>
    </source>
</evidence>
<dbReference type="EMBL" id="FNJB01000010">
    <property type="protein sequence ID" value="SDP56930.1"/>
    <property type="molecule type" value="Genomic_DNA"/>
</dbReference>
<dbReference type="AlphaFoldDB" id="A0A1H0TT58"/>
<feature type="region of interest" description="Disordered" evidence="1">
    <location>
        <begin position="190"/>
        <end position="227"/>
    </location>
</feature>
<dbReference type="OrthoDB" id="3691995at2"/>
<proteinExistence type="predicted"/>
<dbReference type="RefSeq" id="WP_091381056.1">
    <property type="nucleotide sequence ID" value="NZ_FNDV01000010.1"/>
</dbReference>
<protein>
    <submittedName>
        <fullName evidence="2">Uncharacterized protein</fullName>
    </submittedName>
</protein>
<feature type="region of interest" description="Disordered" evidence="1">
    <location>
        <begin position="63"/>
        <end position="87"/>
    </location>
</feature>
<organism evidence="2 3">
    <name type="scientific">Actinokineospora alba</name>
    <dbReference type="NCBI Taxonomy" id="504798"/>
    <lineage>
        <taxon>Bacteria</taxon>
        <taxon>Bacillati</taxon>
        <taxon>Actinomycetota</taxon>
        <taxon>Actinomycetes</taxon>
        <taxon>Pseudonocardiales</taxon>
        <taxon>Pseudonocardiaceae</taxon>
        <taxon>Actinokineospora</taxon>
    </lineage>
</organism>
<dbReference type="Proteomes" id="UP000199651">
    <property type="component" value="Unassembled WGS sequence"/>
</dbReference>
<sequence length="227" mass="23109">MSHPAIQQAMQGCTRLAAAAAKIGAPDPVDAIRQIDYQPESIYAYAEQIDKAVKALDKAIEEHSAAQSQHAESSSGDSSDAAQQQADKELAELQAEKQRLLLLSDKVREIGESMDKLAQESGGQILEIAQSTDPAVSVVLDGGFWDDVTGESAAAEEAVHRAVSSIIAICKAFQTSVEAMRADLNASMDSVEGASGASSGAPNGPGNRGPDGGGGATGGGAGGTTDG</sequence>
<feature type="compositionally biased region" description="Gly residues" evidence="1">
    <location>
        <begin position="206"/>
        <end position="227"/>
    </location>
</feature>
<dbReference type="STRING" id="504798.SAMN05421871_110168"/>
<feature type="compositionally biased region" description="Low complexity" evidence="1">
    <location>
        <begin position="193"/>
        <end position="205"/>
    </location>
</feature>
<dbReference type="SUPFAM" id="SSF140453">
    <property type="entry name" value="EsxAB dimer-like"/>
    <property type="match status" value="1"/>
</dbReference>
<keyword evidence="3" id="KW-1185">Reference proteome</keyword>
<feature type="compositionally biased region" description="Low complexity" evidence="1">
    <location>
        <begin position="65"/>
        <end position="85"/>
    </location>
</feature>
<evidence type="ECO:0000313" key="2">
    <source>
        <dbReference type="EMBL" id="SDP56930.1"/>
    </source>
</evidence>
<name>A0A1H0TT58_9PSEU</name>
<dbReference type="InterPro" id="IPR036689">
    <property type="entry name" value="ESAT-6-like_sf"/>
</dbReference>
<reference evidence="3" key="1">
    <citation type="submission" date="2016-10" db="EMBL/GenBank/DDBJ databases">
        <authorList>
            <person name="Varghese N."/>
            <person name="Submissions S."/>
        </authorList>
    </citation>
    <scope>NUCLEOTIDE SEQUENCE [LARGE SCALE GENOMIC DNA]</scope>
    <source>
        <strain evidence="3">IBRC-M 10655</strain>
    </source>
</reference>
<gene>
    <name evidence="2" type="ORF">SAMN05192558_110168</name>
</gene>
<accession>A0A1H0TT58</accession>